<proteinExistence type="predicted"/>
<evidence type="ECO:0000256" key="5">
    <source>
        <dbReference type="ARBA" id="ARBA00023136"/>
    </source>
</evidence>
<dbReference type="Gene3D" id="1.20.1250.20">
    <property type="entry name" value="MFS general substrate transporter like domains"/>
    <property type="match status" value="1"/>
</dbReference>
<reference evidence="9 10" key="1">
    <citation type="journal article" date="2018" name="Mol. Biol. Evol.">
        <title>Broad Genomic Sampling Reveals a Smut Pathogenic Ancestry of the Fungal Clade Ustilaginomycotina.</title>
        <authorList>
            <person name="Kijpornyongpan T."/>
            <person name="Mondo S.J."/>
            <person name="Barry K."/>
            <person name="Sandor L."/>
            <person name="Lee J."/>
            <person name="Lipzen A."/>
            <person name="Pangilinan J."/>
            <person name="LaButti K."/>
            <person name="Hainaut M."/>
            <person name="Henrissat B."/>
            <person name="Grigoriev I.V."/>
            <person name="Spatafora J.W."/>
            <person name="Aime M.C."/>
        </authorList>
    </citation>
    <scope>NUCLEOTIDE SEQUENCE [LARGE SCALE GENOMIC DNA]</scope>
    <source>
        <strain evidence="9 10">MCA 4658</strain>
    </source>
</reference>
<feature type="domain" description="Major facilitator superfamily (MFS) profile" evidence="8">
    <location>
        <begin position="48"/>
        <end position="471"/>
    </location>
</feature>
<evidence type="ECO:0000256" key="2">
    <source>
        <dbReference type="ARBA" id="ARBA00022448"/>
    </source>
</evidence>
<feature type="transmembrane region" description="Helical" evidence="7">
    <location>
        <begin position="314"/>
        <end position="334"/>
    </location>
</feature>
<dbReference type="SUPFAM" id="SSF103473">
    <property type="entry name" value="MFS general substrate transporter"/>
    <property type="match status" value="1"/>
</dbReference>
<dbReference type="InParanoid" id="A0A316WEG5"/>
<dbReference type="InterPro" id="IPR011701">
    <property type="entry name" value="MFS"/>
</dbReference>
<evidence type="ECO:0000256" key="3">
    <source>
        <dbReference type="ARBA" id="ARBA00022692"/>
    </source>
</evidence>
<evidence type="ECO:0000256" key="7">
    <source>
        <dbReference type="SAM" id="Phobius"/>
    </source>
</evidence>
<feature type="transmembrane region" description="Helical" evidence="7">
    <location>
        <begin position="189"/>
        <end position="211"/>
    </location>
</feature>
<dbReference type="PANTHER" id="PTHR23508">
    <property type="entry name" value="CARBOXYLIC ACID TRANSPORTER PROTEIN HOMOLOG"/>
    <property type="match status" value="1"/>
</dbReference>
<evidence type="ECO:0000313" key="10">
    <source>
        <dbReference type="Proteomes" id="UP000245783"/>
    </source>
</evidence>
<accession>A0A316WEG5</accession>
<gene>
    <name evidence="9" type="ORF">IE81DRAFT_319541</name>
</gene>
<feature type="compositionally biased region" description="Basic and acidic residues" evidence="6">
    <location>
        <begin position="505"/>
        <end position="538"/>
    </location>
</feature>
<feature type="transmembrane region" description="Helical" evidence="7">
    <location>
        <begin position="88"/>
        <end position="108"/>
    </location>
</feature>
<organism evidence="9 10">
    <name type="scientific">Ceraceosorus guamensis</name>
    <dbReference type="NCBI Taxonomy" id="1522189"/>
    <lineage>
        <taxon>Eukaryota</taxon>
        <taxon>Fungi</taxon>
        <taxon>Dikarya</taxon>
        <taxon>Basidiomycota</taxon>
        <taxon>Ustilaginomycotina</taxon>
        <taxon>Exobasidiomycetes</taxon>
        <taxon>Ceraceosorales</taxon>
        <taxon>Ceraceosoraceae</taxon>
        <taxon>Ceraceosorus</taxon>
    </lineage>
</organism>
<feature type="transmembrane region" description="Helical" evidence="7">
    <location>
        <begin position="448"/>
        <end position="467"/>
    </location>
</feature>
<dbReference type="PANTHER" id="PTHR23508:SF10">
    <property type="entry name" value="CARBOXYLIC ACID TRANSPORTER PROTEIN HOMOLOG"/>
    <property type="match status" value="1"/>
</dbReference>
<dbReference type="InterPro" id="IPR020846">
    <property type="entry name" value="MFS_dom"/>
</dbReference>
<evidence type="ECO:0000313" key="9">
    <source>
        <dbReference type="EMBL" id="PWN46153.1"/>
    </source>
</evidence>
<keyword evidence="2" id="KW-0813">Transport</keyword>
<dbReference type="GO" id="GO:0005886">
    <property type="term" value="C:plasma membrane"/>
    <property type="evidence" value="ECO:0007669"/>
    <property type="project" value="TreeGrafter"/>
</dbReference>
<dbReference type="STRING" id="1522189.A0A316WEG5"/>
<keyword evidence="10" id="KW-1185">Reference proteome</keyword>
<feature type="transmembrane region" description="Helical" evidence="7">
    <location>
        <begin position="346"/>
        <end position="364"/>
    </location>
</feature>
<evidence type="ECO:0000259" key="8">
    <source>
        <dbReference type="PROSITE" id="PS50850"/>
    </source>
</evidence>
<dbReference type="GeneID" id="37034619"/>
<sequence>MSAQQGEVLHDAATYDDKKAQPSVEVNEVGSGKKSTIKIGKELGPVALIFACGTALFSDGYINAASGPVKTILGVLYEDRNPNLSHDLSLFSSLAFAGTVAGMLIFGVLTDRIGRKPGMLFCCIWLTLWSIIIAGAWGAGGSIPGLFAALQAYRFLQGIALGAEYPCGSVAASENTEAPGVNPKHTQSLFILATNTAIDFGFVAASLVAAILLEIFSERHLEWVWRLTLGLGALPPMIIFFFRTRMHEPEQFKKGAIKKPTAKLWWLIIKKYWVRLSAVSLSWFIYDWVSYPAGLYSSFFVSQLVPDNDLQISLWYGVLINAFYIPGTIIGALLSDRLGPKNTMILGLFIQAAFGFGLAGGFGALRNESIAGIIVLYGFFVAAGEMGPGNNLGLLASKAVAPTAVRGTFYGIAAAIGKVGAFVATYVYDQIQADLSPDEMATIRFSGPFYIGAGLALVSAAIVFVFIPQVTHDGMKKLDRDFEAYLVANGYDLSFMGMESTSAPEKIEDVKDTESPQEEKEGIGADAEREQARRQTEA</sequence>
<feature type="region of interest" description="Disordered" evidence="6">
    <location>
        <begin position="502"/>
        <end position="538"/>
    </location>
</feature>
<dbReference type="InterPro" id="IPR036259">
    <property type="entry name" value="MFS_trans_sf"/>
</dbReference>
<keyword evidence="5 7" id="KW-0472">Membrane</keyword>
<feature type="transmembrane region" description="Helical" evidence="7">
    <location>
        <begin position="370"/>
        <end position="387"/>
    </location>
</feature>
<feature type="transmembrane region" description="Helical" evidence="7">
    <location>
        <begin position="223"/>
        <end position="243"/>
    </location>
</feature>
<name>A0A316WEG5_9BASI</name>
<dbReference type="RefSeq" id="XP_025373313.1">
    <property type="nucleotide sequence ID" value="XM_025512749.1"/>
</dbReference>
<keyword evidence="3 7" id="KW-0812">Transmembrane</keyword>
<feature type="transmembrane region" description="Helical" evidence="7">
    <location>
        <begin position="120"/>
        <end position="140"/>
    </location>
</feature>
<dbReference type="PROSITE" id="PS50850">
    <property type="entry name" value="MFS"/>
    <property type="match status" value="1"/>
</dbReference>
<dbReference type="OrthoDB" id="2261376at2759"/>
<dbReference type="Proteomes" id="UP000245783">
    <property type="component" value="Unassembled WGS sequence"/>
</dbReference>
<evidence type="ECO:0000256" key="4">
    <source>
        <dbReference type="ARBA" id="ARBA00022989"/>
    </source>
</evidence>
<protein>
    <submittedName>
        <fullName evidence="9">MFS general substrate transporter</fullName>
    </submittedName>
</protein>
<feature type="transmembrane region" description="Helical" evidence="7">
    <location>
        <begin position="408"/>
        <end position="428"/>
    </location>
</feature>
<dbReference type="FunFam" id="1.20.1250.20:FF:000140">
    <property type="entry name" value="Putative MFS phospholipid transporter"/>
    <property type="match status" value="1"/>
</dbReference>
<dbReference type="AlphaFoldDB" id="A0A316WEG5"/>
<dbReference type="EMBL" id="KZ819352">
    <property type="protein sequence ID" value="PWN46153.1"/>
    <property type="molecule type" value="Genomic_DNA"/>
</dbReference>
<keyword evidence="4 7" id="KW-1133">Transmembrane helix</keyword>
<comment type="subcellular location">
    <subcellularLocation>
        <location evidence="1">Membrane</location>
        <topology evidence="1">Multi-pass membrane protein</topology>
    </subcellularLocation>
</comment>
<dbReference type="Pfam" id="PF07690">
    <property type="entry name" value="MFS_1"/>
    <property type="match status" value="1"/>
</dbReference>
<evidence type="ECO:0000256" key="6">
    <source>
        <dbReference type="SAM" id="MobiDB-lite"/>
    </source>
</evidence>
<dbReference type="GO" id="GO:0046943">
    <property type="term" value="F:carboxylic acid transmembrane transporter activity"/>
    <property type="evidence" value="ECO:0007669"/>
    <property type="project" value="TreeGrafter"/>
</dbReference>
<dbReference type="FunCoup" id="A0A316WEG5">
    <property type="interactions" value="28"/>
</dbReference>
<evidence type="ECO:0000256" key="1">
    <source>
        <dbReference type="ARBA" id="ARBA00004141"/>
    </source>
</evidence>